<name>A6LTI9_CLOB8</name>
<dbReference type="PROSITE" id="PS50943">
    <property type="entry name" value="HTH_CROC1"/>
    <property type="match status" value="1"/>
</dbReference>
<dbReference type="EMBL" id="CP000721">
    <property type="protein sequence ID" value="ABR33669.1"/>
    <property type="molecule type" value="Genomic_DNA"/>
</dbReference>
<evidence type="ECO:0000313" key="3">
    <source>
        <dbReference type="Proteomes" id="UP000000565"/>
    </source>
</evidence>
<dbReference type="Pfam" id="PF01381">
    <property type="entry name" value="HTH_3"/>
    <property type="match status" value="1"/>
</dbReference>
<dbReference type="InterPro" id="IPR010982">
    <property type="entry name" value="Lambda_DNA-bd_dom_sf"/>
</dbReference>
<accession>A6LTI9</accession>
<reference evidence="2 3" key="1">
    <citation type="submission" date="2007-06" db="EMBL/GenBank/DDBJ databases">
        <title>Complete sequence of Clostridium beijerinckii NCIMB 8052.</title>
        <authorList>
            <consortium name="US DOE Joint Genome Institute"/>
            <person name="Copeland A."/>
            <person name="Lucas S."/>
            <person name="Lapidus A."/>
            <person name="Barry K."/>
            <person name="Detter J.C."/>
            <person name="Glavina del Rio T."/>
            <person name="Hammon N."/>
            <person name="Israni S."/>
            <person name="Dalin E."/>
            <person name="Tice H."/>
            <person name="Pitluck S."/>
            <person name="Sims D."/>
            <person name="Brettin T."/>
            <person name="Bruce D."/>
            <person name="Tapia R."/>
            <person name="Brainard J."/>
            <person name="Schmutz J."/>
            <person name="Larimer F."/>
            <person name="Land M."/>
            <person name="Hauser L."/>
            <person name="Kyrpides N."/>
            <person name="Mikhailova N."/>
            <person name="Bennet G."/>
            <person name="Cann I."/>
            <person name="Chen J.-S."/>
            <person name="Contreras A.L."/>
            <person name="Jones D."/>
            <person name="Kashket E."/>
            <person name="Mitchell W."/>
            <person name="Stoddard S."/>
            <person name="Schwarz W."/>
            <person name="Qureshi N."/>
            <person name="Young M."/>
            <person name="Shi Z."/>
            <person name="Ezeji T."/>
            <person name="White B."/>
            <person name="Blaschek H."/>
            <person name="Richardson P."/>
        </authorList>
    </citation>
    <scope>NUCLEOTIDE SEQUENCE [LARGE SCALE GENOMIC DNA]</scope>
    <source>
        <strain evidence="3">ATCC 51743 / NCIMB 8052</strain>
    </source>
</reference>
<dbReference type="KEGG" id="cbe:Cbei_1492"/>
<dbReference type="RefSeq" id="WP_011968821.1">
    <property type="nucleotide sequence ID" value="NC_009617.1"/>
</dbReference>
<dbReference type="Gene3D" id="1.10.260.40">
    <property type="entry name" value="lambda repressor-like DNA-binding domains"/>
    <property type="match status" value="1"/>
</dbReference>
<sequence length="196" mass="23083">MDFDYIESLVYKCKNGDMISKEKLANECKLSRNAIYNYENGKRTPTISTLEIIAHSLNLYISDLLEDSDNTHYSNKLGILNAIDKDVENNILAAEEKRVLFEQEMDELDKKYFFDLFNRKTSRMSPHEYFKFILSICPFSESDHISEEDMEELSVLFYRLVTLKAYERDSLNEMEKIIPGQSKKYEKNRFVTTCTK</sequence>
<evidence type="ECO:0000259" key="1">
    <source>
        <dbReference type="PROSITE" id="PS50943"/>
    </source>
</evidence>
<protein>
    <submittedName>
        <fullName evidence="2">Transcriptional regulator, XRE family</fullName>
    </submittedName>
</protein>
<dbReference type="GO" id="GO:0003677">
    <property type="term" value="F:DNA binding"/>
    <property type="evidence" value="ECO:0007669"/>
    <property type="project" value="InterPro"/>
</dbReference>
<proteinExistence type="predicted"/>
<reference evidence="2 3" key="3">
    <citation type="journal article" date="2012" name="BMC Genomics">
        <title>Genome-wide dynamic transcriptional profiling in clostridium beijerinckii NCIMB 8052 using single-nucleotide resolution RNA-Seq.</title>
        <authorList>
            <person name="Wang Y."/>
            <person name="Li X."/>
            <person name="Mao Y."/>
            <person name="Blaschek H.P."/>
        </authorList>
    </citation>
    <scope>NUCLEOTIDE SEQUENCE [LARGE SCALE GENOMIC DNA]</scope>
    <source>
        <strain evidence="3">ATCC 51743 / NCIMB 8052</strain>
    </source>
</reference>
<dbReference type="AlphaFoldDB" id="A6LTI9"/>
<dbReference type="HOGENOM" id="CLU_119906_0_0_9"/>
<gene>
    <name evidence="2" type="ordered locus">Cbei_1492</name>
</gene>
<dbReference type="eggNOG" id="COG1476">
    <property type="taxonomic scope" value="Bacteria"/>
</dbReference>
<evidence type="ECO:0000313" key="2">
    <source>
        <dbReference type="EMBL" id="ABR33669.1"/>
    </source>
</evidence>
<reference evidence="2 3" key="2">
    <citation type="journal article" date="2011" name="BMC Genomics">
        <title>Single-nucleotide resolution analysis of the transcriptome structure of Clostridium beijerinckii NCIMB 8052 using RNA-Seq.</title>
        <authorList>
            <person name="Wang Y."/>
            <person name="Li X."/>
            <person name="Mao Y."/>
            <person name="Blaschek H.P."/>
        </authorList>
    </citation>
    <scope>NUCLEOTIDE SEQUENCE [LARGE SCALE GENOMIC DNA]</scope>
    <source>
        <strain evidence="3">ATCC 51743 / NCIMB 8052</strain>
    </source>
</reference>
<organism evidence="2 3">
    <name type="scientific">Clostridium beijerinckii (strain ATCC 51743 / NCIMB 8052)</name>
    <name type="common">Clostridium acetobutylicum</name>
    <dbReference type="NCBI Taxonomy" id="290402"/>
    <lineage>
        <taxon>Bacteria</taxon>
        <taxon>Bacillati</taxon>
        <taxon>Bacillota</taxon>
        <taxon>Clostridia</taxon>
        <taxon>Eubacteriales</taxon>
        <taxon>Clostridiaceae</taxon>
        <taxon>Clostridium</taxon>
    </lineage>
</organism>
<dbReference type="SUPFAM" id="SSF47413">
    <property type="entry name" value="lambda repressor-like DNA-binding domains"/>
    <property type="match status" value="1"/>
</dbReference>
<dbReference type="SMART" id="SM00530">
    <property type="entry name" value="HTH_XRE"/>
    <property type="match status" value="1"/>
</dbReference>
<dbReference type="Proteomes" id="UP000000565">
    <property type="component" value="Chromosome"/>
</dbReference>
<dbReference type="CDD" id="cd00093">
    <property type="entry name" value="HTH_XRE"/>
    <property type="match status" value="1"/>
</dbReference>
<dbReference type="InterPro" id="IPR001387">
    <property type="entry name" value="Cro/C1-type_HTH"/>
</dbReference>
<feature type="domain" description="HTH cro/C1-type" evidence="1">
    <location>
        <begin position="19"/>
        <end position="64"/>
    </location>
</feature>